<dbReference type="GO" id="GO:0003677">
    <property type="term" value="F:DNA binding"/>
    <property type="evidence" value="ECO:0007669"/>
    <property type="project" value="UniProtKB-UniRule"/>
</dbReference>
<sequence>MNQLDLMTQESIACVQPAKITLHSRSQEREKKKRTVTSYDTQTSDYLKSVFFEIYSCQNKLTKQQRFEVQRRTGLPSRNITYWFSNHKRRFKDTLKIYRNTVKASNGAIKSYRDFVEYRIRQGLPEHITQEELNVLQRKKSQSLE</sequence>
<keyword evidence="1 2" id="KW-0238">DNA-binding</keyword>
<comment type="subcellular location">
    <subcellularLocation>
        <location evidence="1 2">Nucleus</location>
    </subcellularLocation>
</comment>
<dbReference type="InterPro" id="IPR009057">
    <property type="entry name" value="Homeodomain-like_sf"/>
</dbReference>
<keyword evidence="5" id="KW-1185">Reference proteome</keyword>
<comment type="caution">
    <text evidence="4">The sequence shown here is derived from an EMBL/GenBank/DDBJ whole genome shotgun (WGS) entry which is preliminary data.</text>
</comment>
<evidence type="ECO:0000313" key="5">
    <source>
        <dbReference type="Proteomes" id="UP000093000"/>
    </source>
</evidence>
<dbReference type="Proteomes" id="UP000093000">
    <property type="component" value="Unassembled WGS sequence"/>
</dbReference>
<evidence type="ECO:0000313" key="4">
    <source>
        <dbReference type="EMBL" id="OBZ85085.1"/>
    </source>
</evidence>
<dbReference type="Pfam" id="PF00046">
    <property type="entry name" value="Homeodomain"/>
    <property type="match status" value="1"/>
</dbReference>
<dbReference type="AlphaFoldDB" id="A0A1C7N7H5"/>
<feature type="DNA-binding region" description="Homeobox" evidence="1">
    <location>
        <begin position="32"/>
        <end position="95"/>
    </location>
</feature>
<organism evidence="4 5">
    <name type="scientific">Choanephora cucurbitarum</name>
    <dbReference type="NCBI Taxonomy" id="101091"/>
    <lineage>
        <taxon>Eukaryota</taxon>
        <taxon>Fungi</taxon>
        <taxon>Fungi incertae sedis</taxon>
        <taxon>Mucoromycota</taxon>
        <taxon>Mucoromycotina</taxon>
        <taxon>Mucoromycetes</taxon>
        <taxon>Mucorales</taxon>
        <taxon>Mucorineae</taxon>
        <taxon>Choanephoraceae</taxon>
        <taxon>Choanephoroideae</taxon>
        <taxon>Choanephora</taxon>
    </lineage>
</organism>
<dbReference type="InParanoid" id="A0A1C7N7H5"/>
<dbReference type="SMART" id="SM00389">
    <property type="entry name" value="HOX"/>
    <property type="match status" value="1"/>
</dbReference>
<dbReference type="OrthoDB" id="2389483at2759"/>
<proteinExistence type="predicted"/>
<keyword evidence="1 2" id="KW-0539">Nucleus</keyword>
<reference evidence="4 5" key="1">
    <citation type="submission" date="2016-03" db="EMBL/GenBank/DDBJ databases">
        <title>Choanephora cucurbitarum.</title>
        <authorList>
            <person name="Min B."/>
            <person name="Park H."/>
            <person name="Park J.-H."/>
            <person name="Shin H.-D."/>
            <person name="Choi I.-G."/>
        </authorList>
    </citation>
    <scope>NUCLEOTIDE SEQUENCE [LARGE SCALE GENOMIC DNA]</scope>
    <source>
        <strain evidence="4 5">KUS-F28377</strain>
    </source>
</reference>
<keyword evidence="1 2" id="KW-0371">Homeobox</keyword>
<gene>
    <name evidence="4" type="ORF">A0J61_06865</name>
</gene>
<dbReference type="PROSITE" id="PS50071">
    <property type="entry name" value="HOMEOBOX_2"/>
    <property type="match status" value="1"/>
</dbReference>
<dbReference type="EMBL" id="LUGH01000435">
    <property type="protein sequence ID" value="OBZ85085.1"/>
    <property type="molecule type" value="Genomic_DNA"/>
</dbReference>
<dbReference type="SUPFAM" id="SSF46689">
    <property type="entry name" value="Homeodomain-like"/>
    <property type="match status" value="1"/>
</dbReference>
<evidence type="ECO:0000256" key="1">
    <source>
        <dbReference type="PROSITE-ProRule" id="PRU00108"/>
    </source>
</evidence>
<feature type="domain" description="Homeobox" evidence="3">
    <location>
        <begin position="30"/>
        <end position="94"/>
    </location>
</feature>
<dbReference type="STRING" id="101091.A0A1C7N7H5"/>
<evidence type="ECO:0000259" key="3">
    <source>
        <dbReference type="PROSITE" id="PS50071"/>
    </source>
</evidence>
<dbReference type="Gene3D" id="1.10.10.60">
    <property type="entry name" value="Homeodomain-like"/>
    <property type="match status" value="1"/>
</dbReference>
<evidence type="ECO:0000256" key="2">
    <source>
        <dbReference type="RuleBase" id="RU000682"/>
    </source>
</evidence>
<dbReference type="InterPro" id="IPR001356">
    <property type="entry name" value="HD"/>
</dbReference>
<protein>
    <recommendedName>
        <fullName evidence="3">Homeobox domain-containing protein</fullName>
    </recommendedName>
</protein>
<accession>A0A1C7N7H5</accession>
<dbReference type="GO" id="GO:0005634">
    <property type="term" value="C:nucleus"/>
    <property type="evidence" value="ECO:0007669"/>
    <property type="project" value="UniProtKB-SubCell"/>
</dbReference>
<name>A0A1C7N7H5_9FUNG</name>